<dbReference type="InterPro" id="IPR006439">
    <property type="entry name" value="HAD-SF_hydro_IA"/>
</dbReference>
<proteinExistence type="predicted"/>
<keyword evidence="1" id="KW-0378">Hydrolase</keyword>
<organism evidence="1 2">
    <name type="scientific">Banduia mediterranea</name>
    <dbReference type="NCBI Taxonomy" id="3075609"/>
    <lineage>
        <taxon>Bacteria</taxon>
        <taxon>Pseudomonadati</taxon>
        <taxon>Pseudomonadota</taxon>
        <taxon>Gammaproteobacteria</taxon>
        <taxon>Nevskiales</taxon>
        <taxon>Algiphilaceae</taxon>
        <taxon>Banduia</taxon>
    </lineage>
</organism>
<dbReference type="NCBIfam" id="TIGR01509">
    <property type="entry name" value="HAD-SF-IA-v3"/>
    <property type="match status" value="1"/>
</dbReference>
<dbReference type="Gene3D" id="3.40.50.1000">
    <property type="entry name" value="HAD superfamily/HAD-like"/>
    <property type="match status" value="1"/>
</dbReference>
<dbReference type="InterPro" id="IPR036412">
    <property type="entry name" value="HAD-like_sf"/>
</dbReference>
<protein>
    <submittedName>
        <fullName evidence="1">GMP/IMP nucleotidase</fullName>
        <ecNumber evidence="1">3.1.3.5</ecNumber>
    </submittedName>
</protein>
<gene>
    <name evidence="1" type="primary">yrfG</name>
    <name evidence="1" type="ORF">RM530_00960</name>
</gene>
<accession>A0ABU2WDI3</accession>
<dbReference type="SFLD" id="SFLDS00003">
    <property type="entry name" value="Haloacid_Dehalogenase"/>
    <property type="match status" value="1"/>
</dbReference>
<dbReference type="RefSeq" id="WP_311363329.1">
    <property type="nucleotide sequence ID" value="NZ_JAVRIC010000001.1"/>
</dbReference>
<comment type="caution">
    <text evidence="1">The sequence shown here is derived from an EMBL/GenBank/DDBJ whole genome shotgun (WGS) entry which is preliminary data.</text>
</comment>
<dbReference type="NCBIfam" id="NF011564">
    <property type="entry name" value="PRK14988.1"/>
    <property type="match status" value="1"/>
</dbReference>
<dbReference type="EC" id="3.1.3.5" evidence="1"/>
<dbReference type="GO" id="GO:0008253">
    <property type="term" value="F:5'-nucleotidase activity"/>
    <property type="evidence" value="ECO:0007669"/>
    <property type="project" value="UniProtKB-EC"/>
</dbReference>
<dbReference type="SFLD" id="SFLDG01129">
    <property type="entry name" value="C1.5:_HAD__Beta-PGM__Phosphata"/>
    <property type="match status" value="1"/>
</dbReference>
<dbReference type="PANTHER" id="PTHR43434">
    <property type="entry name" value="PHOSPHOGLYCOLATE PHOSPHATASE"/>
    <property type="match status" value="1"/>
</dbReference>
<keyword evidence="2" id="KW-1185">Reference proteome</keyword>
<evidence type="ECO:0000313" key="1">
    <source>
        <dbReference type="EMBL" id="MDT0495937.1"/>
    </source>
</evidence>
<dbReference type="Proteomes" id="UP001254608">
    <property type="component" value="Unassembled WGS sequence"/>
</dbReference>
<dbReference type="InterPro" id="IPR050155">
    <property type="entry name" value="HAD-like_hydrolase_sf"/>
</dbReference>
<reference evidence="1 2" key="1">
    <citation type="submission" date="2023-09" db="EMBL/GenBank/DDBJ databases">
        <authorList>
            <person name="Rey-Velasco X."/>
        </authorList>
    </citation>
    <scope>NUCLEOTIDE SEQUENCE [LARGE SCALE GENOMIC DNA]</scope>
    <source>
        <strain evidence="1 2">W345</strain>
    </source>
</reference>
<dbReference type="PANTHER" id="PTHR43434:SF3">
    <property type="entry name" value="GMP_IMP NUCLEOTIDASE YRFG"/>
    <property type="match status" value="1"/>
</dbReference>
<evidence type="ECO:0000313" key="2">
    <source>
        <dbReference type="Proteomes" id="UP001254608"/>
    </source>
</evidence>
<sequence length="219" mass="24754">MLNWDAIDHVLLDMDGTILDLSFDNRFWRELVPQRYAQRLGLSLEAAIAELEPQFRNTQGLLQWYCLDHWGAITGLDLVAMKREVRHWIAPLDGAVDFLEAVRAHGKSLWLVTNAHRGSLEVKLAQTGLGVHFDCVVSSHDFGAPKEHPDFWARLSAAFPFVRERALFVDDSLPVLHAARAYGISEVVAILRPDSRLPPREIEGFKSVLSLGQLRPNQQ</sequence>
<dbReference type="CDD" id="cd01427">
    <property type="entry name" value="HAD_like"/>
    <property type="match status" value="1"/>
</dbReference>
<name>A0ABU2WDI3_9GAMM</name>
<dbReference type="SUPFAM" id="SSF56784">
    <property type="entry name" value="HAD-like"/>
    <property type="match status" value="1"/>
</dbReference>
<dbReference type="Pfam" id="PF00702">
    <property type="entry name" value="Hydrolase"/>
    <property type="match status" value="1"/>
</dbReference>
<dbReference type="EMBL" id="JAVRIC010000001">
    <property type="protein sequence ID" value="MDT0495937.1"/>
    <property type="molecule type" value="Genomic_DNA"/>
</dbReference>
<dbReference type="InterPro" id="IPR023214">
    <property type="entry name" value="HAD_sf"/>
</dbReference>